<proteinExistence type="predicted"/>
<organism evidence="1 2">
    <name type="scientific">Archangium violaceum Cb vi76</name>
    <dbReference type="NCBI Taxonomy" id="1406225"/>
    <lineage>
        <taxon>Bacteria</taxon>
        <taxon>Pseudomonadati</taxon>
        <taxon>Myxococcota</taxon>
        <taxon>Myxococcia</taxon>
        <taxon>Myxococcales</taxon>
        <taxon>Cystobacterineae</taxon>
        <taxon>Archangiaceae</taxon>
        <taxon>Archangium</taxon>
    </lineage>
</organism>
<reference evidence="1 2" key="1">
    <citation type="submission" date="2014-07" db="EMBL/GenBank/DDBJ databases">
        <title>Draft Genome Sequence of Gephyronic Acid Producer, Cystobacter violaceus Strain Cb vi76.</title>
        <authorList>
            <person name="Stevens D.C."/>
            <person name="Young J."/>
            <person name="Carmichael R."/>
            <person name="Tan J."/>
            <person name="Taylor R.E."/>
        </authorList>
    </citation>
    <scope>NUCLEOTIDE SEQUENCE [LARGE SCALE GENOMIC DNA]</scope>
    <source>
        <strain evidence="1 2">Cb vi76</strain>
    </source>
</reference>
<sequence length="211" mass="23528">MALAACTTAGAASARPEEPVAFSATQIVRMPEGELERSQLYVSNGRRRMETRMFWVSRLPGQEVHVAVSLRLQGLYRKTLLDSEDRTAMDVDDPWTMPWPDCVRWLVVRGESPCIGRPELACERLGTERVDGHSTQRWRVVPTDPQRQWAAVTVWVAPALGGFILRTEEPTGLRTELTDIHLGPQPESLFQIPAGYQRVSGSPPEASGPPR</sequence>
<evidence type="ECO:0000313" key="2">
    <source>
        <dbReference type="Proteomes" id="UP000028547"/>
    </source>
</evidence>
<evidence type="ECO:0000313" key="1">
    <source>
        <dbReference type="EMBL" id="KFA88242.1"/>
    </source>
</evidence>
<gene>
    <name evidence="1" type="ORF">Q664_42370</name>
</gene>
<name>A0A084SIF7_9BACT</name>
<evidence type="ECO:0008006" key="3">
    <source>
        <dbReference type="Google" id="ProtNLM"/>
    </source>
</evidence>
<dbReference type="Proteomes" id="UP000028547">
    <property type="component" value="Unassembled WGS sequence"/>
</dbReference>
<comment type="caution">
    <text evidence="1">The sequence shown here is derived from an EMBL/GenBank/DDBJ whole genome shotgun (WGS) entry which is preliminary data.</text>
</comment>
<dbReference type="AlphaFoldDB" id="A0A084SIF7"/>
<protein>
    <recommendedName>
        <fullName evidence="3">Lipoprotein</fullName>
    </recommendedName>
</protein>
<accession>A0A084SIF7</accession>
<dbReference type="EMBL" id="JPMI01000299">
    <property type="protein sequence ID" value="KFA88242.1"/>
    <property type="molecule type" value="Genomic_DNA"/>
</dbReference>